<sequence length="466" mass="52409">MSELPRGWAAATIADTGRYLNGMAFKPSDWGQFGLPIIRIQNLTDPGRALNRTKRTVDAELLVEPGDILVSWSATLDAFIWDREPAVLNQHIFRVVPNDNMVDKQFLFYGLRVSIVELIASEHLHGSTMKHINRGPFLAHSFPLPPLPEQRRIVAKIDSFSVKARRARDHLNHIPRLVEKYKQAVLAAAFRGDLTQEWRRASPASFAVVPRQAETIRSKFSASREFFAPYELPAQWQWLRLPELGDLDRGRSRHRPRNDPKLFGGDHPFIQTGEVRAAERYVTSFVETYSDFGLGQSRLWPIGTVCITIAANIAQTAILAIEACFPDSVVGFIPDADRAETSFVEFFLRTARAELETFAPATAQKNINLDTLSAVRLPTPPIAEQREIVRGIESAFTWIDRLAKEATSARKLLDHLDRAVLSKAFRGELVPQDPTDEPASVLLERIKAQREGVPVRTARRGRRATG</sequence>
<evidence type="ECO:0000313" key="6">
    <source>
        <dbReference type="Proteomes" id="UP001055102"/>
    </source>
</evidence>
<evidence type="ECO:0000259" key="4">
    <source>
        <dbReference type="Pfam" id="PF01420"/>
    </source>
</evidence>
<evidence type="ECO:0000256" key="1">
    <source>
        <dbReference type="ARBA" id="ARBA00010923"/>
    </source>
</evidence>
<proteinExistence type="inferred from homology"/>
<dbReference type="Gene3D" id="3.90.220.20">
    <property type="entry name" value="DNA methylase specificity domains"/>
    <property type="match status" value="2"/>
</dbReference>
<keyword evidence="6" id="KW-1185">Reference proteome</keyword>
<evidence type="ECO:0000256" key="2">
    <source>
        <dbReference type="ARBA" id="ARBA00022747"/>
    </source>
</evidence>
<dbReference type="SUPFAM" id="SSF116734">
    <property type="entry name" value="DNA methylase specificity domain"/>
    <property type="match status" value="2"/>
</dbReference>
<comment type="caution">
    <text evidence="5">The sequence shown here is derived from an EMBL/GenBank/DDBJ whole genome shotgun (WGS) entry which is preliminary data.</text>
</comment>
<keyword evidence="3" id="KW-0238">DNA-binding</keyword>
<comment type="similarity">
    <text evidence="1">Belongs to the type-I restriction system S methylase family.</text>
</comment>
<organism evidence="5 6">
    <name type="scientific">Methylobacterium jeotgali</name>
    <dbReference type="NCBI Taxonomy" id="381630"/>
    <lineage>
        <taxon>Bacteria</taxon>
        <taxon>Pseudomonadati</taxon>
        <taxon>Pseudomonadota</taxon>
        <taxon>Alphaproteobacteria</taxon>
        <taxon>Hyphomicrobiales</taxon>
        <taxon>Methylobacteriaceae</taxon>
        <taxon>Methylobacterium</taxon>
    </lineage>
</organism>
<feature type="domain" description="Type I restriction modification DNA specificity" evidence="4">
    <location>
        <begin position="234"/>
        <end position="395"/>
    </location>
</feature>
<dbReference type="Pfam" id="PF01420">
    <property type="entry name" value="Methylase_S"/>
    <property type="match status" value="2"/>
</dbReference>
<dbReference type="PANTHER" id="PTHR43140">
    <property type="entry name" value="TYPE-1 RESTRICTION ENZYME ECOKI SPECIFICITY PROTEIN"/>
    <property type="match status" value="1"/>
</dbReference>
<dbReference type="PANTHER" id="PTHR43140:SF1">
    <property type="entry name" value="TYPE I RESTRICTION ENZYME ECOKI SPECIFICITY SUBUNIT"/>
    <property type="match status" value="1"/>
</dbReference>
<accession>A0ABQ4SV76</accession>
<gene>
    <name evidence="5" type="primary">hsdS</name>
    <name evidence="5" type="ORF">AOPFMNJM_1717</name>
</gene>
<dbReference type="EMBL" id="BPQR01000028">
    <property type="protein sequence ID" value="GJE06400.1"/>
    <property type="molecule type" value="Genomic_DNA"/>
</dbReference>
<name>A0ABQ4SV76_9HYPH</name>
<evidence type="ECO:0000256" key="3">
    <source>
        <dbReference type="ARBA" id="ARBA00023125"/>
    </source>
</evidence>
<protein>
    <submittedName>
        <fullName evidence="5">Type-1 restriction enzyme EcoKI specificity protein</fullName>
    </submittedName>
</protein>
<dbReference type="Proteomes" id="UP001055102">
    <property type="component" value="Unassembled WGS sequence"/>
</dbReference>
<dbReference type="RefSeq" id="WP_238275088.1">
    <property type="nucleotide sequence ID" value="NZ_BPQR01000028.1"/>
</dbReference>
<reference evidence="5" key="2">
    <citation type="submission" date="2021-08" db="EMBL/GenBank/DDBJ databases">
        <authorList>
            <person name="Tani A."/>
            <person name="Ola A."/>
            <person name="Ogura Y."/>
            <person name="Katsura K."/>
            <person name="Hayashi T."/>
        </authorList>
    </citation>
    <scope>NUCLEOTIDE SEQUENCE</scope>
    <source>
        <strain evidence="5">LMG 23639</strain>
    </source>
</reference>
<evidence type="ECO:0000313" key="5">
    <source>
        <dbReference type="EMBL" id="GJE06400.1"/>
    </source>
</evidence>
<reference evidence="5" key="1">
    <citation type="journal article" date="2021" name="Front. Microbiol.">
        <title>Comprehensive Comparative Genomics and Phenotyping of Methylobacterium Species.</title>
        <authorList>
            <person name="Alessa O."/>
            <person name="Ogura Y."/>
            <person name="Fujitani Y."/>
            <person name="Takami H."/>
            <person name="Hayashi T."/>
            <person name="Sahin N."/>
            <person name="Tani A."/>
        </authorList>
    </citation>
    <scope>NUCLEOTIDE SEQUENCE</scope>
    <source>
        <strain evidence="5">LMG 23639</strain>
    </source>
</reference>
<keyword evidence="2" id="KW-0680">Restriction system</keyword>
<dbReference type="CDD" id="cd17282">
    <property type="entry name" value="RMtype1_S_Eco16444ORF1681_TRD1-CR1_like"/>
    <property type="match status" value="1"/>
</dbReference>
<dbReference type="CDD" id="cd17254">
    <property type="entry name" value="RMtype1_S_FclI-TRD1-CR1_like"/>
    <property type="match status" value="1"/>
</dbReference>
<dbReference type="InterPro" id="IPR044946">
    <property type="entry name" value="Restrct_endonuc_typeI_TRD_sf"/>
</dbReference>
<feature type="domain" description="Type I restriction modification DNA specificity" evidence="4">
    <location>
        <begin position="7"/>
        <end position="161"/>
    </location>
</feature>
<dbReference type="InterPro" id="IPR000055">
    <property type="entry name" value="Restrct_endonuc_typeI_TRD"/>
</dbReference>
<dbReference type="InterPro" id="IPR051212">
    <property type="entry name" value="Type-I_RE_S_subunit"/>
</dbReference>